<evidence type="ECO:0000256" key="1">
    <source>
        <dbReference type="SAM" id="SignalP"/>
    </source>
</evidence>
<keyword evidence="3" id="KW-1185">Reference proteome</keyword>
<reference evidence="3" key="1">
    <citation type="journal article" date="2019" name="Int. J. Syst. Evol. Microbiol.">
        <title>The Global Catalogue of Microorganisms (GCM) 10K type strain sequencing project: providing services to taxonomists for standard genome sequencing and annotation.</title>
        <authorList>
            <consortium name="The Broad Institute Genomics Platform"/>
            <consortium name="The Broad Institute Genome Sequencing Center for Infectious Disease"/>
            <person name="Wu L."/>
            <person name="Ma J."/>
        </authorList>
    </citation>
    <scope>NUCLEOTIDE SEQUENCE [LARGE SCALE GENOMIC DNA]</scope>
    <source>
        <strain evidence="3">CGMCC 1.16619</strain>
    </source>
</reference>
<dbReference type="Gene3D" id="2.60.40.420">
    <property type="entry name" value="Cupredoxins - blue copper proteins"/>
    <property type="match status" value="1"/>
</dbReference>
<accession>A0ABW0QVY0</accession>
<evidence type="ECO:0000313" key="2">
    <source>
        <dbReference type="EMBL" id="MFC5527762.1"/>
    </source>
</evidence>
<dbReference type="Proteomes" id="UP001596114">
    <property type="component" value="Unassembled WGS sequence"/>
</dbReference>
<dbReference type="InterPro" id="IPR008972">
    <property type="entry name" value="Cupredoxin"/>
</dbReference>
<keyword evidence="1" id="KW-0732">Signal</keyword>
<proteinExistence type="predicted"/>
<organism evidence="2 3">
    <name type="scientific">Rhodanobacter ginsengisoli</name>
    <dbReference type="NCBI Taxonomy" id="418646"/>
    <lineage>
        <taxon>Bacteria</taxon>
        <taxon>Pseudomonadati</taxon>
        <taxon>Pseudomonadota</taxon>
        <taxon>Gammaproteobacteria</taxon>
        <taxon>Lysobacterales</taxon>
        <taxon>Rhodanobacteraceae</taxon>
        <taxon>Rhodanobacter</taxon>
    </lineage>
</organism>
<gene>
    <name evidence="2" type="ORF">ACFPPA_18605</name>
</gene>
<feature type="signal peptide" evidence="1">
    <location>
        <begin position="1"/>
        <end position="23"/>
    </location>
</feature>
<sequence length="116" mass="12364">MLRMTILLAGMLALIGASAPVGATGAAKPTTSSPAHRVHVIVIDRMQYGPMPSGVRAGDIIEWVNRDILEHSATARDGRFDVDLKPGRSVRSIATAGTVVVFCKFHPDMTATLVVR</sequence>
<dbReference type="SUPFAM" id="SSF49503">
    <property type="entry name" value="Cupredoxins"/>
    <property type="match status" value="1"/>
</dbReference>
<evidence type="ECO:0000313" key="3">
    <source>
        <dbReference type="Proteomes" id="UP001596114"/>
    </source>
</evidence>
<comment type="caution">
    <text evidence="2">The sequence shown here is derived from an EMBL/GenBank/DDBJ whole genome shotgun (WGS) entry which is preliminary data.</text>
</comment>
<name>A0ABW0QVY0_9GAMM</name>
<protein>
    <submittedName>
        <fullName evidence="2">Plasmid stabilization protein</fullName>
    </submittedName>
</protein>
<feature type="chain" id="PRO_5046242476" evidence="1">
    <location>
        <begin position="24"/>
        <end position="116"/>
    </location>
</feature>
<dbReference type="RefSeq" id="WP_377322680.1">
    <property type="nucleotide sequence ID" value="NZ_JBHSNF010000006.1"/>
</dbReference>
<dbReference type="EMBL" id="JBHSNF010000006">
    <property type="protein sequence ID" value="MFC5527762.1"/>
    <property type="molecule type" value="Genomic_DNA"/>
</dbReference>